<comment type="caution">
    <text evidence="3">The sequence shown here is derived from an EMBL/GenBank/DDBJ whole genome shotgun (WGS) entry which is preliminary data.</text>
</comment>
<evidence type="ECO:0000259" key="2">
    <source>
        <dbReference type="Pfam" id="PF02517"/>
    </source>
</evidence>
<feature type="transmembrane region" description="Helical" evidence="1">
    <location>
        <begin position="7"/>
        <end position="28"/>
    </location>
</feature>
<dbReference type="EMBL" id="JAAKDE010000011">
    <property type="protein sequence ID" value="MBA2133072.1"/>
    <property type="molecule type" value="Genomic_DNA"/>
</dbReference>
<organism evidence="3 4">
    <name type="scientific">Capillibacterium thermochitinicola</name>
    <dbReference type="NCBI Taxonomy" id="2699427"/>
    <lineage>
        <taxon>Bacteria</taxon>
        <taxon>Bacillati</taxon>
        <taxon>Bacillota</taxon>
        <taxon>Capillibacterium</taxon>
    </lineage>
</organism>
<feature type="transmembrane region" description="Helical" evidence="1">
    <location>
        <begin position="229"/>
        <end position="250"/>
    </location>
</feature>
<gene>
    <name evidence="3" type="ORF">G5B42_05890</name>
</gene>
<keyword evidence="3" id="KW-0645">Protease</keyword>
<feature type="transmembrane region" description="Helical" evidence="1">
    <location>
        <begin position="48"/>
        <end position="71"/>
    </location>
</feature>
<evidence type="ECO:0000256" key="1">
    <source>
        <dbReference type="SAM" id="Phobius"/>
    </source>
</evidence>
<keyword evidence="3" id="KW-0378">Hydrolase</keyword>
<accession>A0A8J6I2I4</accession>
<dbReference type="GO" id="GO:0080120">
    <property type="term" value="P:CAAX-box protein maturation"/>
    <property type="evidence" value="ECO:0007669"/>
    <property type="project" value="UniProtKB-ARBA"/>
</dbReference>
<evidence type="ECO:0000313" key="3">
    <source>
        <dbReference type="EMBL" id="MBA2133072.1"/>
    </source>
</evidence>
<proteinExistence type="predicted"/>
<reference evidence="3" key="1">
    <citation type="submission" date="2020-06" db="EMBL/GenBank/DDBJ databases">
        <title>Novel chitinolytic bacterium.</title>
        <authorList>
            <person name="Ungkulpasvich U."/>
            <person name="Kosugi A."/>
            <person name="Uke A."/>
        </authorList>
    </citation>
    <scope>NUCLEOTIDE SEQUENCE</scope>
    <source>
        <strain evidence="3">UUS1-1</strain>
    </source>
</reference>
<feature type="transmembrane region" description="Helical" evidence="1">
    <location>
        <begin position="91"/>
        <end position="108"/>
    </location>
</feature>
<name>A0A8J6I2I4_9FIRM</name>
<keyword evidence="3" id="KW-0482">Metalloprotease</keyword>
<dbReference type="RefSeq" id="WP_181339529.1">
    <property type="nucleotide sequence ID" value="NZ_JAAKDE010000011.1"/>
</dbReference>
<dbReference type="Proteomes" id="UP000657177">
    <property type="component" value="Unassembled WGS sequence"/>
</dbReference>
<feature type="transmembrane region" description="Helical" evidence="1">
    <location>
        <begin position="128"/>
        <end position="157"/>
    </location>
</feature>
<evidence type="ECO:0000313" key="4">
    <source>
        <dbReference type="Proteomes" id="UP000657177"/>
    </source>
</evidence>
<dbReference type="GO" id="GO:0004175">
    <property type="term" value="F:endopeptidase activity"/>
    <property type="evidence" value="ECO:0007669"/>
    <property type="project" value="UniProtKB-ARBA"/>
</dbReference>
<keyword evidence="1" id="KW-0812">Transmembrane</keyword>
<keyword evidence="1" id="KW-0472">Membrane</keyword>
<dbReference type="InterPro" id="IPR003675">
    <property type="entry name" value="Rce1/LyrA-like_dom"/>
</dbReference>
<feature type="transmembrane region" description="Helical" evidence="1">
    <location>
        <begin position="201"/>
        <end position="222"/>
    </location>
</feature>
<feature type="domain" description="CAAX prenyl protease 2/Lysostaphin resistance protein A-like" evidence="2">
    <location>
        <begin position="125"/>
        <end position="241"/>
    </location>
</feature>
<sequence length="251" mass="27848">MSKLSRSIKIYIGLIITLAILAAISIFLPQGSFSPLMPEQELPASKPVLALANAAFMLILYGGLGFLGLILAQKLGFADLWDERLDNRQRFFLPALVGSAVGLFFILADTFLSQFHSLGPLPHPPFPASLVASAVAGIGEEVIFRLFFISFLVWLVSHVLLKKRWPNQIFWLVTLFSALAFAFGHVPSVMVIFGLNKFSQIPLVLMGEIILLNGILSFFAAYYFRKYGFLAAVGIHFWADLIWHVLWGAMS</sequence>
<dbReference type="GO" id="GO:0008237">
    <property type="term" value="F:metallopeptidase activity"/>
    <property type="evidence" value="ECO:0007669"/>
    <property type="project" value="UniProtKB-KW"/>
</dbReference>
<keyword evidence="1" id="KW-1133">Transmembrane helix</keyword>
<dbReference type="AlphaFoldDB" id="A0A8J6I2I4"/>
<dbReference type="Pfam" id="PF02517">
    <property type="entry name" value="Rce1-like"/>
    <property type="match status" value="1"/>
</dbReference>
<feature type="transmembrane region" description="Helical" evidence="1">
    <location>
        <begin position="169"/>
        <end position="195"/>
    </location>
</feature>
<protein>
    <submittedName>
        <fullName evidence="3">CPBP family intramembrane metalloprotease</fullName>
    </submittedName>
</protein>
<keyword evidence="4" id="KW-1185">Reference proteome</keyword>